<keyword evidence="8" id="KW-1185">Reference proteome</keyword>
<protein>
    <recommendedName>
        <fullName evidence="6">Choline transporter-like protein</fullName>
    </recommendedName>
</protein>
<feature type="transmembrane region" description="Helical" evidence="6">
    <location>
        <begin position="37"/>
        <end position="53"/>
    </location>
</feature>
<comment type="caution">
    <text evidence="6">Lacks conserved residue(s) required for the propagation of feature annotation.</text>
</comment>
<dbReference type="PANTHER" id="PTHR12385:SF4">
    <property type="entry name" value="PROTEIN PNS1"/>
    <property type="match status" value="1"/>
</dbReference>
<evidence type="ECO:0000256" key="5">
    <source>
        <dbReference type="ARBA" id="ARBA00023136"/>
    </source>
</evidence>
<feature type="transmembrane region" description="Helical" evidence="6">
    <location>
        <begin position="59"/>
        <end position="82"/>
    </location>
</feature>
<sequence length="244" mass="27349">MFTTLVSVLSDLLSFHRLPFTMLVLQRAANMVWDLPEIMRTVCMFMLVMLFLVPSMSLFWTSAVICNVVHVVVSGMVFLVLIHGGREVSTIPPKSPTNSLRYAVTTSFGSIYYGSLLTLYSCYTNTTVGGLALGVSGLDRFGKKDRLNAYSCMFTLVEETDDLTEDFWPLYAVAGGVGTLLGWAWLLWFSAHANQVMKFMVHLLSTYLAVISVLCFWDKQLFWGFAFGVAAAFQFLYVISVIDR</sequence>
<gene>
    <name evidence="7" type="ORF">OLEA9_A061782</name>
</gene>
<accession>A0A8S0TC33</accession>
<name>A0A8S0TC33_OLEEU</name>
<comment type="caution">
    <text evidence="7">The sequence shown here is derived from an EMBL/GenBank/DDBJ whole genome shotgun (WGS) entry which is preliminary data.</text>
</comment>
<comment type="subcellular location">
    <subcellularLocation>
        <location evidence="6">Cell membrane</location>
        <topology evidence="6">Multi-pass membrane protein</topology>
    </subcellularLocation>
    <subcellularLocation>
        <location evidence="1">Membrane</location>
        <topology evidence="1">Multi-pass membrane protein</topology>
    </subcellularLocation>
</comment>
<dbReference type="Gramene" id="OE9A061782T1">
    <property type="protein sequence ID" value="OE9A061782C1"/>
    <property type="gene ID" value="OE9A061782"/>
</dbReference>
<dbReference type="EMBL" id="CACTIH010005858">
    <property type="protein sequence ID" value="CAA3002604.1"/>
    <property type="molecule type" value="Genomic_DNA"/>
</dbReference>
<feature type="transmembrane region" description="Helical" evidence="6">
    <location>
        <begin position="199"/>
        <end position="217"/>
    </location>
</feature>
<evidence type="ECO:0000313" key="8">
    <source>
        <dbReference type="Proteomes" id="UP000594638"/>
    </source>
</evidence>
<evidence type="ECO:0000256" key="2">
    <source>
        <dbReference type="ARBA" id="ARBA00007168"/>
    </source>
</evidence>
<keyword evidence="3 6" id="KW-0812">Transmembrane</keyword>
<dbReference type="PANTHER" id="PTHR12385">
    <property type="entry name" value="CHOLINE TRANSPORTER-LIKE (SLC FAMILY 44)"/>
    <property type="match status" value="1"/>
</dbReference>
<dbReference type="GO" id="GO:0022857">
    <property type="term" value="F:transmembrane transporter activity"/>
    <property type="evidence" value="ECO:0007669"/>
    <property type="project" value="UniProtKB-UniRule"/>
</dbReference>
<evidence type="ECO:0000313" key="7">
    <source>
        <dbReference type="EMBL" id="CAA3002604.1"/>
    </source>
</evidence>
<dbReference type="OrthoDB" id="44736at2759"/>
<dbReference type="InterPro" id="IPR007603">
    <property type="entry name" value="Choline_transptr-like"/>
</dbReference>
<reference evidence="7 8" key="1">
    <citation type="submission" date="2019-12" db="EMBL/GenBank/DDBJ databases">
        <authorList>
            <person name="Alioto T."/>
            <person name="Alioto T."/>
            <person name="Gomez Garrido J."/>
        </authorList>
    </citation>
    <scope>NUCLEOTIDE SEQUENCE [LARGE SCALE GENOMIC DNA]</scope>
</reference>
<comment type="similarity">
    <text evidence="2 6">Belongs to the CTL (choline transporter-like) family.</text>
</comment>
<keyword evidence="5 6" id="KW-0472">Membrane</keyword>
<dbReference type="Proteomes" id="UP000594638">
    <property type="component" value="Unassembled WGS sequence"/>
</dbReference>
<proteinExistence type="inferred from homology"/>
<evidence type="ECO:0000256" key="6">
    <source>
        <dbReference type="RuleBase" id="RU368066"/>
    </source>
</evidence>
<dbReference type="GO" id="GO:0005886">
    <property type="term" value="C:plasma membrane"/>
    <property type="evidence" value="ECO:0007669"/>
    <property type="project" value="UniProtKB-SubCell"/>
</dbReference>
<keyword evidence="4 6" id="KW-1133">Transmembrane helix</keyword>
<feature type="transmembrane region" description="Helical" evidence="6">
    <location>
        <begin position="223"/>
        <end position="242"/>
    </location>
</feature>
<comment type="function">
    <text evidence="6">Choline transporter.</text>
</comment>
<feature type="transmembrane region" description="Helical" evidence="6">
    <location>
        <begin position="168"/>
        <end position="187"/>
    </location>
</feature>
<dbReference type="AlphaFoldDB" id="A0A8S0TC33"/>
<organism evidence="7 8">
    <name type="scientific">Olea europaea subsp. europaea</name>
    <dbReference type="NCBI Taxonomy" id="158383"/>
    <lineage>
        <taxon>Eukaryota</taxon>
        <taxon>Viridiplantae</taxon>
        <taxon>Streptophyta</taxon>
        <taxon>Embryophyta</taxon>
        <taxon>Tracheophyta</taxon>
        <taxon>Spermatophyta</taxon>
        <taxon>Magnoliopsida</taxon>
        <taxon>eudicotyledons</taxon>
        <taxon>Gunneridae</taxon>
        <taxon>Pentapetalae</taxon>
        <taxon>asterids</taxon>
        <taxon>lamiids</taxon>
        <taxon>Lamiales</taxon>
        <taxon>Oleaceae</taxon>
        <taxon>Oleeae</taxon>
        <taxon>Olea</taxon>
    </lineage>
</organism>
<dbReference type="Pfam" id="PF04515">
    <property type="entry name" value="Choline_transpo"/>
    <property type="match status" value="1"/>
</dbReference>
<evidence type="ECO:0000256" key="1">
    <source>
        <dbReference type="ARBA" id="ARBA00004141"/>
    </source>
</evidence>
<evidence type="ECO:0000256" key="3">
    <source>
        <dbReference type="ARBA" id="ARBA00022692"/>
    </source>
</evidence>
<evidence type="ECO:0000256" key="4">
    <source>
        <dbReference type="ARBA" id="ARBA00022989"/>
    </source>
</evidence>